<protein>
    <recommendedName>
        <fullName evidence="4">Secreted protein</fullName>
    </recommendedName>
</protein>
<evidence type="ECO:0000313" key="3">
    <source>
        <dbReference type="Proteomes" id="UP001362999"/>
    </source>
</evidence>
<organism evidence="1 3">
    <name type="scientific">Favolaschia claudopus</name>
    <dbReference type="NCBI Taxonomy" id="2862362"/>
    <lineage>
        <taxon>Eukaryota</taxon>
        <taxon>Fungi</taxon>
        <taxon>Dikarya</taxon>
        <taxon>Basidiomycota</taxon>
        <taxon>Agaricomycotina</taxon>
        <taxon>Agaricomycetes</taxon>
        <taxon>Agaricomycetidae</taxon>
        <taxon>Agaricales</taxon>
        <taxon>Marasmiineae</taxon>
        <taxon>Mycenaceae</taxon>
        <taxon>Favolaschia</taxon>
    </lineage>
</organism>
<dbReference type="AlphaFoldDB" id="A0AAV9YYB8"/>
<evidence type="ECO:0000313" key="1">
    <source>
        <dbReference type="EMBL" id="KAK6964756.1"/>
    </source>
</evidence>
<reference evidence="1 3" key="1">
    <citation type="journal article" date="2024" name="J Genomics">
        <title>Draft genome sequencing and assembly of Favolaschia claudopus CIRM-BRFM 2984 isolated from oak limbs.</title>
        <authorList>
            <person name="Navarro D."/>
            <person name="Drula E."/>
            <person name="Chaduli D."/>
            <person name="Cazenave R."/>
            <person name="Ahrendt S."/>
            <person name="Wang J."/>
            <person name="Lipzen A."/>
            <person name="Daum C."/>
            <person name="Barry K."/>
            <person name="Grigoriev I.V."/>
            <person name="Favel A."/>
            <person name="Rosso M.N."/>
            <person name="Martin F."/>
        </authorList>
    </citation>
    <scope>NUCLEOTIDE SEQUENCE [LARGE SCALE GENOMIC DNA]</scope>
    <source>
        <strain evidence="1 3">CIRM-BRFM 2984</strain>
    </source>
</reference>
<accession>A0AAV9YYB8</accession>
<dbReference type="Proteomes" id="UP001362999">
    <property type="component" value="Unassembled WGS sequence"/>
</dbReference>
<dbReference type="EMBL" id="JAWWNJ010000285">
    <property type="protein sequence ID" value="KAK6966289.1"/>
    <property type="molecule type" value="Genomic_DNA"/>
</dbReference>
<evidence type="ECO:0000313" key="2">
    <source>
        <dbReference type="EMBL" id="KAK6966289.1"/>
    </source>
</evidence>
<dbReference type="EMBL" id="JAWWNJ010000302">
    <property type="protein sequence ID" value="KAK6964756.1"/>
    <property type="molecule type" value="Genomic_DNA"/>
</dbReference>
<keyword evidence="3" id="KW-1185">Reference proteome</keyword>
<sequence>MRQISLKVVLLAASPVWPVASFVLALQRASNIIRPRLLRLPLPPQQLHLPLLTLPPRHQIIPNYLPYPLQHLQMSAVLSRELDKLRLVPATHHLSLLRLLRTLSA</sequence>
<name>A0AAV9YYB8_9AGAR</name>
<gene>
    <name evidence="2" type="ORF">R3P38DRAFT_3155589</name>
    <name evidence="1" type="ORF">R3P38DRAFT_3156892</name>
</gene>
<proteinExistence type="predicted"/>
<comment type="caution">
    <text evidence="1">The sequence shown here is derived from an EMBL/GenBank/DDBJ whole genome shotgun (WGS) entry which is preliminary data.</text>
</comment>
<evidence type="ECO:0008006" key="4">
    <source>
        <dbReference type="Google" id="ProtNLM"/>
    </source>
</evidence>